<dbReference type="Proteomes" id="UP000035034">
    <property type="component" value="Unassembled WGS sequence"/>
</dbReference>
<evidence type="ECO:0000313" key="1">
    <source>
        <dbReference type="EMBL" id="GAB17800.1"/>
    </source>
</evidence>
<proteinExistence type="predicted"/>
<name>H0QY99_9ACTN</name>
<comment type="caution">
    <text evidence="1">The sequence shown here is derived from an EMBL/GenBank/DDBJ whole genome shotgun (WGS) entry which is preliminary data.</text>
</comment>
<keyword evidence="2" id="KW-1185">Reference proteome</keyword>
<reference evidence="1 2" key="1">
    <citation type="submission" date="2011-12" db="EMBL/GenBank/DDBJ databases">
        <title>Whole genome shotgun sequence of Gordonia effusa NBRC 100432.</title>
        <authorList>
            <person name="Yoshida I."/>
            <person name="Takarada H."/>
            <person name="Hosoyama A."/>
            <person name="Tsuchikane K."/>
            <person name="Katsumata H."/>
            <person name="Yamazaki S."/>
            <person name="Fujita N."/>
        </authorList>
    </citation>
    <scope>NUCLEOTIDE SEQUENCE [LARGE SCALE GENOMIC DNA]</scope>
    <source>
        <strain evidence="1 2">NBRC 100432</strain>
    </source>
</reference>
<dbReference type="EMBL" id="BAEH01000039">
    <property type="protein sequence ID" value="GAB17800.1"/>
    <property type="molecule type" value="Genomic_DNA"/>
</dbReference>
<sequence length="129" mass="13892">MSYDLAAFDPAVAPTDPEEFIAWFEDLMDETEPTGVQEGSALGSWTASMMDTYPDSETGDGDEGADYSSAYPALAYVAAGWDEAADFREVSLRLAASHAVGLFLLSDPVPTLWWPDGQGGLRQVAQFES</sequence>
<protein>
    <submittedName>
        <fullName evidence="1">Uncharacterized protein</fullName>
    </submittedName>
</protein>
<accession>H0QY99</accession>
<dbReference type="STRING" id="1077974.GOEFS_039_00340"/>
<gene>
    <name evidence="1" type="ORF">GOEFS_039_00340</name>
</gene>
<dbReference type="AlphaFoldDB" id="H0QY99"/>
<organism evidence="1 2">
    <name type="scientific">Gordonia effusa NBRC 100432</name>
    <dbReference type="NCBI Taxonomy" id="1077974"/>
    <lineage>
        <taxon>Bacteria</taxon>
        <taxon>Bacillati</taxon>
        <taxon>Actinomycetota</taxon>
        <taxon>Actinomycetes</taxon>
        <taxon>Mycobacteriales</taxon>
        <taxon>Gordoniaceae</taxon>
        <taxon>Gordonia</taxon>
    </lineage>
</organism>
<evidence type="ECO:0000313" key="2">
    <source>
        <dbReference type="Proteomes" id="UP000035034"/>
    </source>
</evidence>